<comment type="caution">
    <text evidence="2">The sequence shown here is derived from an EMBL/GenBank/DDBJ whole genome shotgun (WGS) entry which is preliminary data.</text>
</comment>
<dbReference type="EMBL" id="AZGZ01000024">
    <property type="protein sequence ID" value="KZZ88747.1"/>
    <property type="molecule type" value="Genomic_DNA"/>
</dbReference>
<protein>
    <submittedName>
        <fullName evidence="2">Uncharacterized protein</fullName>
    </submittedName>
</protein>
<reference evidence="2 3" key="1">
    <citation type="journal article" date="2016" name="Genome Biol. Evol.">
        <title>Divergent and convergent evolution of fungal pathogenicity.</title>
        <authorList>
            <person name="Shang Y."/>
            <person name="Xiao G."/>
            <person name="Zheng P."/>
            <person name="Cen K."/>
            <person name="Zhan S."/>
            <person name="Wang C."/>
        </authorList>
    </citation>
    <scope>NUCLEOTIDE SEQUENCE [LARGE SCALE GENOMIC DNA]</scope>
    <source>
        <strain evidence="2 3">ARSEF 7405</strain>
    </source>
</reference>
<dbReference type="VEuPathDB" id="FungiDB:AAP_04845"/>
<dbReference type="OrthoDB" id="2796277at2759"/>
<evidence type="ECO:0000256" key="1">
    <source>
        <dbReference type="SAM" id="Phobius"/>
    </source>
</evidence>
<feature type="transmembrane region" description="Helical" evidence="1">
    <location>
        <begin position="32"/>
        <end position="51"/>
    </location>
</feature>
<evidence type="ECO:0000313" key="3">
    <source>
        <dbReference type="Proteomes" id="UP000242877"/>
    </source>
</evidence>
<dbReference type="Proteomes" id="UP000242877">
    <property type="component" value="Unassembled WGS sequence"/>
</dbReference>
<name>A0A167WEK1_9EURO</name>
<dbReference type="AlphaFoldDB" id="A0A167WEK1"/>
<feature type="transmembrane region" description="Helical" evidence="1">
    <location>
        <begin position="63"/>
        <end position="81"/>
    </location>
</feature>
<keyword evidence="1" id="KW-0472">Membrane</keyword>
<keyword evidence="3" id="KW-1185">Reference proteome</keyword>
<gene>
    <name evidence="2" type="ORF">AAP_04845</name>
</gene>
<feature type="transmembrane region" description="Helical" evidence="1">
    <location>
        <begin position="87"/>
        <end position="107"/>
    </location>
</feature>
<evidence type="ECO:0000313" key="2">
    <source>
        <dbReference type="EMBL" id="KZZ88747.1"/>
    </source>
</evidence>
<accession>A0A167WEK1</accession>
<organism evidence="2 3">
    <name type="scientific">Ascosphaera apis ARSEF 7405</name>
    <dbReference type="NCBI Taxonomy" id="392613"/>
    <lineage>
        <taxon>Eukaryota</taxon>
        <taxon>Fungi</taxon>
        <taxon>Dikarya</taxon>
        <taxon>Ascomycota</taxon>
        <taxon>Pezizomycotina</taxon>
        <taxon>Eurotiomycetes</taxon>
        <taxon>Eurotiomycetidae</taxon>
        <taxon>Onygenales</taxon>
        <taxon>Ascosphaeraceae</taxon>
        <taxon>Ascosphaera</taxon>
    </lineage>
</organism>
<proteinExistence type="predicted"/>
<sequence length="211" mass="24229">MSSAVEAYRAAFIEQQVKDEQLFATGEYSRFIFPRHFIAFIIMWAALLIKYPSPRASKYGRMFAYVLVCYFSVYNILYVRTTGCGHGYGAGLVGIWAMLWGSNLLVFNDPERDFKRIEYRRVLVIEERTLPPIGRDGRIPGVKFKRKIGVIADGGSWIYALVFEALDGIIVHLPSLDHQRMSSRISRQRRKMDISRFKIDRSTTGNASVRS</sequence>
<keyword evidence="1" id="KW-0812">Transmembrane</keyword>
<keyword evidence="1" id="KW-1133">Transmembrane helix</keyword>